<proteinExistence type="predicted"/>
<evidence type="ECO:0000259" key="10">
    <source>
        <dbReference type="PROSITE" id="PS51321"/>
    </source>
</evidence>
<feature type="domain" description="TFIIS N-terminal" evidence="9">
    <location>
        <begin position="12"/>
        <end position="93"/>
    </location>
</feature>
<keyword evidence="4 6" id="KW-0539">Nucleus</keyword>
<dbReference type="InterPro" id="IPR017923">
    <property type="entry name" value="TFIIS_N"/>
</dbReference>
<dbReference type="CDD" id="cd13749">
    <property type="entry name" value="Zn-ribbon_TFIIS"/>
    <property type="match status" value="1"/>
</dbReference>
<dbReference type="PROSITE" id="PS00466">
    <property type="entry name" value="ZF_TFIIS_1"/>
    <property type="match status" value="1"/>
</dbReference>
<dbReference type="InterPro" id="IPR035100">
    <property type="entry name" value="TF_IIS-typ"/>
</dbReference>
<dbReference type="SUPFAM" id="SSF46942">
    <property type="entry name" value="Elongation factor TFIIS domain 2"/>
    <property type="match status" value="1"/>
</dbReference>
<dbReference type="Gene3D" id="1.10.472.30">
    <property type="entry name" value="Transcription elongation factor S-II, central domain"/>
    <property type="match status" value="1"/>
</dbReference>
<accession>A0A0S4TM15</accession>
<dbReference type="InterPro" id="IPR035441">
    <property type="entry name" value="TFIIS/LEDGF_dom_sf"/>
</dbReference>
<dbReference type="SMART" id="SM00510">
    <property type="entry name" value="TFS2M"/>
    <property type="match status" value="1"/>
</dbReference>
<feature type="domain" description="TFIIS central" evidence="10">
    <location>
        <begin position="161"/>
        <end position="285"/>
    </location>
</feature>
<evidence type="ECO:0000256" key="4">
    <source>
        <dbReference type="ARBA" id="ARBA00023242"/>
    </source>
</evidence>
<evidence type="ECO:0000256" key="5">
    <source>
        <dbReference type="PROSITE-ProRule" id="PRU00472"/>
    </source>
</evidence>
<dbReference type="AlphaFoldDB" id="A0A0S4TM15"/>
<dbReference type="SUPFAM" id="SSF57783">
    <property type="entry name" value="Zinc beta-ribbon"/>
    <property type="match status" value="1"/>
</dbReference>
<evidence type="ECO:0000313" key="11">
    <source>
        <dbReference type="EMBL" id="CUV07991.1"/>
    </source>
</evidence>
<dbReference type="Proteomes" id="UP000199752">
    <property type="component" value="Chromosome 8"/>
</dbReference>
<dbReference type="GO" id="GO:0003746">
    <property type="term" value="F:translation elongation factor activity"/>
    <property type="evidence" value="ECO:0007669"/>
    <property type="project" value="UniProtKB-KW"/>
</dbReference>
<keyword evidence="13" id="KW-1185">Reference proteome</keyword>
<gene>
    <name evidence="11" type="ORF">CHUDEA8_4400</name>
    <name evidence="12" type="ORF">GY17_00000884</name>
</gene>
<reference evidence="11" key="2">
    <citation type="submission" date="2015-08" db="EMBL/GenBank/DDBJ databases">
        <authorList>
            <person name="Babu N.S."/>
            <person name="Beckwith C.J."/>
            <person name="Beseler K.G."/>
            <person name="Brison A."/>
            <person name="Carone J.V."/>
            <person name="Caskin T.P."/>
            <person name="Diamond M."/>
            <person name="Durham M.E."/>
            <person name="Foxe J.M."/>
            <person name="Go M."/>
            <person name="Henderson B.A."/>
            <person name="Jones I.B."/>
            <person name="McGettigan J.A."/>
            <person name="Micheletti S.J."/>
            <person name="Nasrallah M.E."/>
            <person name="Ortiz D."/>
            <person name="Piller C.R."/>
            <person name="Privatt S.R."/>
            <person name="Schneider S.L."/>
            <person name="Sharp S."/>
            <person name="Smith T.C."/>
            <person name="Stanton J.D."/>
            <person name="Ullery H.E."/>
            <person name="Wilson R.J."/>
            <person name="Serrano M.G."/>
            <person name="Buck G."/>
            <person name="Lee V."/>
            <person name="Wang Y."/>
            <person name="Carvalho R."/>
            <person name="Voegtly L."/>
            <person name="Shi R."/>
            <person name="Duckworth R."/>
            <person name="Johnson A."/>
            <person name="Loviza R."/>
            <person name="Walstead R."/>
            <person name="Shah Z."/>
            <person name="Kiflezghi M."/>
            <person name="Wade K."/>
            <person name="Ball S.L."/>
            <person name="Bradley K.W."/>
            <person name="Asai D.J."/>
            <person name="Bowman C.A."/>
            <person name="Russell D.A."/>
            <person name="Pope W.H."/>
            <person name="Jacobs-Sera D."/>
            <person name="Hendrix R.W."/>
            <person name="Hatfull G.F."/>
        </authorList>
    </citation>
    <scope>NUCLEOTIDE SEQUENCE [LARGE SCALE GENOMIC DNA]</scope>
</reference>
<dbReference type="PROSITE" id="PS51321">
    <property type="entry name" value="TFIIS_CENTRAL"/>
    <property type="match status" value="1"/>
</dbReference>
<dbReference type="InterPro" id="IPR001222">
    <property type="entry name" value="Znf_TFIIS"/>
</dbReference>
<keyword evidence="12" id="KW-0251">Elongation factor</keyword>
<name>A0A0S4TM15_CRYHO</name>
<organism evidence="11">
    <name type="scientific">Cryptosporidium hominis</name>
    <dbReference type="NCBI Taxonomy" id="237895"/>
    <lineage>
        <taxon>Eukaryota</taxon>
        <taxon>Sar</taxon>
        <taxon>Alveolata</taxon>
        <taxon>Apicomplexa</taxon>
        <taxon>Conoidasida</taxon>
        <taxon>Coccidia</taxon>
        <taxon>Eucoccidiorida</taxon>
        <taxon>Eimeriorina</taxon>
        <taxon>Cryptosporidiidae</taxon>
        <taxon>Cryptosporidium</taxon>
    </lineage>
</organism>
<dbReference type="VEuPathDB" id="CryptoDB:GY17_00000884"/>
<dbReference type="PIRSF" id="PIRSF006704">
    <property type="entry name" value="TF_IIS"/>
    <property type="match status" value="1"/>
</dbReference>
<evidence type="ECO:0000256" key="7">
    <source>
        <dbReference type="SAM" id="MobiDB-lite"/>
    </source>
</evidence>
<dbReference type="GO" id="GO:0008270">
    <property type="term" value="F:zinc ion binding"/>
    <property type="evidence" value="ECO:0007669"/>
    <property type="project" value="UniProtKB-KW"/>
</dbReference>
<reference evidence="12 13" key="3">
    <citation type="submission" date="2017-10" db="EMBL/GenBank/DDBJ databases">
        <title>Consistent, comparative and evidence-based genome annotation and re-annotation for the closely-related species, Cryptosporidium parvum, C. hominis and C. tyzzeri.</title>
        <authorList>
            <person name="Baptista R.P."/>
            <person name="Li Y."/>
            <person name="Sateriale A."/>
            <person name="Striepen B."/>
            <person name="Kissinger J.C."/>
        </authorList>
    </citation>
    <scope>NUCLEOTIDE SEQUENCE [LARGE SCALE GENOMIC DNA]</scope>
    <source>
        <strain evidence="12">30976</strain>
    </source>
</reference>
<feature type="domain" description="TFIIS-type" evidence="8">
    <location>
        <begin position="291"/>
        <end position="331"/>
    </location>
</feature>
<evidence type="ECO:0000256" key="1">
    <source>
        <dbReference type="ARBA" id="ARBA00022723"/>
    </source>
</evidence>
<feature type="compositionally biased region" description="Polar residues" evidence="7">
    <location>
        <begin position="94"/>
        <end position="113"/>
    </location>
</feature>
<dbReference type="PANTHER" id="PTHR11477:SF0">
    <property type="entry name" value="IP08861P-RELATED"/>
    <property type="match status" value="1"/>
</dbReference>
<dbReference type="SUPFAM" id="SSF47676">
    <property type="entry name" value="Conserved domain common to transcription factors TFIIS, elongin A, CRSP70"/>
    <property type="match status" value="1"/>
</dbReference>
<dbReference type="PROSITE" id="PS51133">
    <property type="entry name" value="ZF_TFIIS_2"/>
    <property type="match status" value="1"/>
</dbReference>
<evidence type="ECO:0000313" key="13">
    <source>
        <dbReference type="Proteomes" id="UP001429100"/>
    </source>
</evidence>
<evidence type="ECO:0000313" key="12">
    <source>
        <dbReference type="EMBL" id="PPS98132.1"/>
    </source>
</evidence>
<protein>
    <submittedName>
        <fullName evidence="12">Transcription elongation factor TFIIS</fullName>
    </submittedName>
</protein>
<dbReference type="GO" id="GO:0003676">
    <property type="term" value="F:nucleic acid binding"/>
    <property type="evidence" value="ECO:0007669"/>
    <property type="project" value="InterPro"/>
</dbReference>
<keyword evidence="1" id="KW-0479">Metal-binding</keyword>
<dbReference type="InterPro" id="IPR036575">
    <property type="entry name" value="TFIIS_cen_dom_sf"/>
</dbReference>
<dbReference type="GO" id="GO:0005634">
    <property type="term" value="C:nucleus"/>
    <property type="evidence" value="ECO:0007669"/>
    <property type="project" value="UniProtKB-SubCell"/>
</dbReference>
<evidence type="ECO:0000256" key="6">
    <source>
        <dbReference type="PROSITE-ProRule" id="PRU00649"/>
    </source>
</evidence>
<evidence type="ECO:0000256" key="3">
    <source>
        <dbReference type="ARBA" id="ARBA00022833"/>
    </source>
</evidence>
<feature type="compositionally biased region" description="Basic and acidic residues" evidence="7">
    <location>
        <begin position="118"/>
        <end position="141"/>
    </location>
</feature>
<evidence type="ECO:0000259" key="8">
    <source>
        <dbReference type="PROSITE" id="PS51133"/>
    </source>
</evidence>
<dbReference type="Pfam" id="PF07500">
    <property type="entry name" value="TFIIS_M"/>
    <property type="match status" value="1"/>
</dbReference>
<dbReference type="PANTHER" id="PTHR11477">
    <property type="entry name" value="TRANSCRIPTION FACTOR S-II ZINC FINGER DOMAIN-CONTAINING PROTEIN"/>
    <property type="match status" value="1"/>
</dbReference>
<reference evidence="12 13" key="1">
    <citation type="submission" date="2014-11" db="EMBL/GenBank/DDBJ databases">
        <title>Comparative genomic analysis of Cryptosporidium hominis reveals occurrence of genetic recombination in virulent subtypes.</title>
        <authorList>
            <person name="Guo Y."/>
            <person name="Tang K."/>
            <person name="Frace M."/>
            <person name="Li N."/>
            <person name="Roellig D.M."/>
            <person name="Sammons S."/>
            <person name="Knipe K."/>
            <person name="Rowe L."/>
            <person name="Feng Y."/>
            <person name="Xiao L."/>
        </authorList>
    </citation>
    <scope>NUCLEOTIDE SEQUENCE [LARGE SCALE GENOMIC DNA]</scope>
    <source>
        <strain evidence="12">30976</strain>
    </source>
</reference>
<comment type="subcellular location">
    <subcellularLocation>
        <location evidence="6">Nucleus</location>
    </subcellularLocation>
</comment>
<evidence type="ECO:0000256" key="2">
    <source>
        <dbReference type="ARBA" id="ARBA00022771"/>
    </source>
</evidence>
<dbReference type="PROSITE" id="PS51319">
    <property type="entry name" value="TFIIS_N"/>
    <property type="match status" value="1"/>
</dbReference>
<keyword evidence="2 5" id="KW-0863">Zinc-finger</keyword>
<sequence>MSDSKDIILEIKLMKESLERLILNKESESTYGEVMKILEKLESVCINREILKQTKIGVVMTAVKKGFCTVNNIAIVTKADELIRKWKDSLATNTQQAPNNNEKLNNQNVSSTAKKLKKSEENKTKDIQESQDQVKNETKEEIKEEEILHKEYTGPLTGDVMRDKARHFLWKAMVTGVPYSQAKLMKESQVCEIAAEIESVLHREYIVKGDNSVRDYNLQLKTIKWNLSDLKNPELNSKLYVGKITPEEIARMQSREMASDAKQKEREKHKQESLEACQSDWDLRNLIQKEGQFTCGKCKTNKTTYYQMQTRSADEPMTTFVRCLNCGNRWKF</sequence>
<dbReference type="Proteomes" id="UP001429100">
    <property type="component" value="Unassembled WGS sequence"/>
</dbReference>
<dbReference type="SMART" id="SM00440">
    <property type="entry name" value="ZnF_C2C2"/>
    <property type="match status" value="1"/>
</dbReference>
<dbReference type="VEuPathDB" id="CryptoDB:Chro.80505"/>
<dbReference type="Gene3D" id="1.20.930.10">
    <property type="entry name" value="Conserved domain common to transcription factors TFIIS, elongin A, CRSP70"/>
    <property type="match status" value="1"/>
</dbReference>
<dbReference type="GO" id="GO:0006351">
    <property type="term" value="P:DNA-templated transcription"/>
    <property type="evidence" value="ECO:0007669"/>
    <property type="project" value="InterPro"/>
</dbReference>
<keyword evidence="12" id="KW-0648">Protein biosynthesis</keyword>
<dbReference type="VEuPathDB" id="CryptoDB:ChTU502y2012_405g0660"/>
<dbReference type="EMBL" id="JTAI01000002">
    <property type="protein sequence ID" value="PPS98132.1"/>
    <property type="molecule type" value="Genomic_DNA"/>
</dbReference>
<dbReference type="EMBL" id="LN877954">
    <property type="protein sequence ID" value="CUV07991.1"/>
    <property type="molecule type" value="Genomic_DNA"/>
</dbReference>
<dbReference type="Pfam" id="PF08711">
    <property type="entry name" value="Med26"/>
    <property type="match status" value="1"/>
</dbReference>
<evidence type="ECO:0000259" key="9">
    <source>
        <dbReference type="PROSITE" id="PS51319"/>
    </source>
</evidence>
<dbReference type="Pfam" id="PF01096">
    <property type="entry name" value="Zn_ribbon_TFIIS"/>
    <property type="match status" value="1"/>
</dbReference>
<dbReference type="Gene3D" id="2.20.25.10">
    <property type="match status" value="1"/>
</dbReference>
<dbReference type="InterPro" id="IPR003618">
    <property type="entry name" value="TFIIS_cen_dom"/>
</dbReference>
<dbReference type="VEuPathDB" id="CryptoDB:CHUDEA8_4400"/>
<keyword evidence="3" id="KW-0862">Zinc</keyword>
<dbReference type="OrthoDB" id="44867at2759"/>
<feature type="region of interest" description="Disordered" evidence="7">
    <location>
        <begin position="94"/>
        <end position="141"/>
    </location>
</feature>